<reference evidence="1 2" key="1">
    <citation type="journal article" date="2018" name="New Phytol.">
        <title>Phylogenomics of Endogonaceae and evolution of mycorrhizas within Mucoromycota.</title>
        <authorList>
            <person name="Chang Y."/>
            <person name="Desiro A."/>
            <person name="Na H."/>
            <person name="Sandor L."/>
            <person name="Lipzen A."/>
            <person name="Clum A."/>
            <person name="Barry K."/>
            <person name="Grigoriev I.V."/>
            <person name="Martin F.M."/>
            <person name="Stajich J.E."/>
            <person name="Smith M.E."/>
            <person name="Bonito G."/>
            <person name="Spatafora J.W."/>
        </authorList>
    </citation>
    <scope>NUCLEOTIDE SEQUENCE [LARGE SCALE GENOMIC DNA]</scope>
    <source>
        <strain evidence="1 2">GMNB39</strain>
    </source>
</reference>
<dbReference type="AlphaFoldDB" id="A0A433DL72"/>
<gene>
    <name evidence="1" type="ORF">BC936DRAFT_146872</name>
</gene>
<protein>
    <submittedName>
        <fullName evidence="1">Uncharacterized protein</fullName>
    </submittedName>
</protein>
<sequence>MLAILVSADPYAKIKESLDGKNFAGCLRSTRQVPRRILRIMRISDTQRIDSGRLSKFVVTITLSICLLGATDNFAQIAATVPVRRRI</sequence>
<keyword evidence="2" id="KW-1185">Reference proteome</keyword>
<evidence type="ECO:0000313" key="1">
    <source>
        <dbReference type="EMBL" id="RUP51622.1"/>
    </source>
</evidence>
<comment type="caution">
    <text evidence="1">The sequence shown here is derived from an EMBL/GenBank/DDBJ whole genome shotgun (WGS) entry which is preliminary data.</text>
</comment>
<organism evidence="1 2">
    <name type="scientific">Jimgerdemannia flammicorona</name>
    <dbReference type="NCBI Taxonomy" id="994334"/>
    <lineage>
        <taxon>Eukaryota</taxon>
        <taxon>Fungi</taxon>
        <taxon>Fungi incertae sedis</taxon>
        <taxon>Mucoromycota</taxon>
        <taxon>Mucoromycotina</taxon>
        <taxon>Endogonomycetes</taxon>
        <taxon>Endogonales</taxon>
        <taxon>Endogonaceae</taxon>
        <taxon>Jimgerdemannia</taxon>
    </lineage>
</organism>
<evidence type="ECO:0000313" key="2">
    <source>
        <dbReference type="Proteomes" id="UP000268093"/>
    </source>
</evidence>
<dbReference type="EMBL" id="RBNI01000575">
    <property type="protein sequence ID" value="RUP51622.1"/>
    <property type="molecule type" value="Genomic_DNA"/>
</dbReference>
<name>A0A433DL72_9FUNG</name>
<proteinExistence type="predicted"/>
<accession>A0A433DL72</accession>
<dbReference type="Proteomes" id="UP000268093">
    <property type="component" value="Unassembled WGS sequence"/>
</dbReference>